<evidence type="ECO:0000313" key="3">
    <source>
        <dbReference type="Proteomes" id="UP000236546"/>
    </source>
</evidence>
<organism evidence="2 3">
    <name type="scientific">Trichoderma gamsii</name>
    <dbReference type="NCBI Taxonomy" id="398673"/>
    <lineage>
        <taxon>Eukaryota</taxon>
        <taxon>Fungi</taxon>
        <taxon>Dikarya</taxon>
        <taxon>Ascomycota</taxon>
        <taxon>Pezizomycotina</taxon>
        <taxon>Sordariomycetes</taxon>
        <taxon>Hypocreomycetidae</taxon>
        <taxon>Hypocreales</taxon>
        <taxon>Hypocreaceae</taxon>
        <taxon>Trichoderma</taxon>
    </lineage>
</organism>
<dbReference type="Proteomes" id="UP000236546">
    <property type="component" value="Unassembled WGS sequence"/>
</dbReference>
<feature type="compositionally biased region" description="Basic and acidic residues" evidence="1">
    <location>
        <begin position="425"/>
        <end position="437"/>
    </location>
</feature>
<dbReference type="PANTHER" id="PTHR34365:SF7">
    <property type="entry name" value="GLYCINE-RICH DOMAIN-CONTAINING PROTEIN 1"/>
    <property type="match status" value="1"/>
</dbReference>
<sequence>MEAGKHETQPIADDTTASDSHPIYSMMINNDPPVNQDVIGDSVGEAAEDVNAAFLNLSFESSITDHLDIRYNISEDACLAHLKLLHAIQSMKEEVGYTDGLWNLWNDRGKWALDELRADADWSTIRMLEKSNAKTVTQVGHSRIREKRWALFVARAVDRYETWWRSLGENDMLTEEDMADPDSYKFKKFPTSRRLVWEERMLPPLDVLMILHTHMLNPRSFLEDAIRYGLGTFWASGMPWELIHQAIDIDFNYNVSQKAKKYWSALTSRRWRNRKDPMTRVIQCPFCQTDNEVPWTTCGASREANHEEFNGLIGSGFGDGKFSHKCSSCGHENYKELLSLSKFVADASALLEKSTPMPGTILDPKSGCPELVTKNKWGLRLPRTFPNRMIKIELRDKILELIKPPADENGNITKEKPKSKRKSKSKDTNKDKDKDASKTPVQLSMVAVRNMIQETLSDYKKIRNIDSDKGPFGRYQIHTWAGISIRKMMSRYWQNFSPFALDLCAAVMRQGVFIEKMVKIDWLHSPNARDTMSRLITKYERFIQIMWKHPTKMVVPTLDVDLAWHTHQLRPSHYYYYTVSKTGKFIDHDDKIDEDKLSRCFEWTTKTYQNMFGEVYSECTCWYCETIRSSQISGLGKVLGISTNDKLSDTFHASGEAETHTSDTSAHISFHNAVKTKETKDRKKVTARVRARQRQWLDQEYKKATKRAEKKGRTLPPKEDYFSRWGTNYTVHGPYPFPPSFAPGIYYGWDPSVVPNGAAAWANCAAYTCGNGSIAAGSCGGPGGCINGNGGTCGASGAGCGGGVVGGAGGGGGTGGCGGGCGGS</sequence>
<evidence type="ECO:0000313" key="2">
    <source>
        <dbReference type="EMBL" id="PNP42296.1"/>
    </source>
</evidence>
<name>A0A2K0T9U0_9HYPO</name>
<reference evidence="2 3" key="1">
    <citation type="submission" date="2017-02" db="EMBL/GenBank/DDBJ databases">
        <title>Genomes of Trichoderma spp. with biocontrol activity.</title>
        <authorList>
            <person name="Gardiner D."/>
            <person name="Kazan K."/>
            <person name="Vos C."/>
            <person name="Harvey P."/>
        </authorList>
    </citation>
    <scope>NUCLEOTIDE SEQUENCE [LARGE SCALE GENOMIC DNA]</scope>
    <source>
        <strain evidence="2 3">A5MH</strain>
    </source>
</reference>
<evidence type="ECO:0008006" key="4">
    <source>
        <dbReference type="Google" id="ProtNLM"/>
    </source>
</evidence>
<dbReference type="InterPro" id="IPR009836">
    <property type="entry name" value="GRDP-like"/>
</dbReference>
<feature type="region of interest" description="Disordered" evidence="1">
    <location>
        <begin position="406"/>
        <end position="440"/>
    </location>
</feature>
<feature type="region of interest" description="Disordered" evidence="1">
    <location>
        <begin position="1"/>
        <end position="27"/>
    </location>
</feature>
<comment type="caution">
    <text evidence="2">The sequence shown here is derived from an EMBL/GenBank/DDBJ whole genome shotgun (WGS) entry which is preliminary data.</text>
</comment>
<protein>
    <recommendedName>
        <fullName evidence="4">Alpha-ketoglutarate-dependent sulfonate dioxygenase</fullName>
    </recommendedName>
</protein>
<dbReference type="AlphaFoldDB" id="A0A2K0T9U0"/>
<gene>
    <name evidence="2" type="ORF">TGAMA5MH_05978</name>
</gene>
<dbReference type="Pfam" id="PF07173">
    <property type="entry name" value="GRDP-like"/>
    <property type="match status" value="1"/>
</dbReference>
<evidence type="ECO:0000256" key="1">
    <source>
        <dbReference type="SAM" id="MobiDB-lite"/>
    </source>
</evidence>
<accession>A0A2K0T9U0</accession>
<dbReference type="PANTHER" id="PTHR34365">
    <property type="entry name" value="ENOLASE (DUF1399)"/>
    <property type="match status" value="1"/>
</dbReference>
<proteinExistence type="predicted"/>
<dbReference type="OrthoDB" id="2684236at2759"/>
<dbReference type="EMBL" id="MTYH01000051">
    <property type="protein sequence ID" value="PNP42296.1"/>
    <property type="molecule type" value="Genomic_DNA"/>
</dbReference>